<dbReference type="GO" id="GO:0005739">
    <property type="term" value="C:mitochondrion"/>
    <property type="evidence" value="ECO:0007669"/>
    <property type="project" value="UniProtKB-SubCell"/>
</dbReference>
<keyword evidence="4 13" id="KW-0479">Metal-binding</keyword>
<comment type="catalytic activity">
    <reaction evidence="1">
        <text>Exonucleolytic cleavage in the 3'- to 5'-direction to yield nucleoside 5'-phosphates.</text>
        <dbReference type="EC" id="3.1.11.2"/>
    </reaction>
</comment>
<evidence type="ECO:0000256" key="17">
    <source>
        <dbReference type="SAM" id="MobiDB-lite"/>
    </source>
</evidence>
<comment type="cofactor">
    <cofactor evidence="13 16">
        <name>Mg(2+)</name>
        <dbReference type="ChEBI" id="CHEBI:18420"/>
    </cofactor>
    <cofactor evidence="13 16">
        <name>Mn(2+)</name>
        <dbReference type="ChEBI" id="CHEBI:29035"/>
    </cofactor>
    <text evidence="13 16">Probably binds two magnesium or manganese ions per subunit.</text>
</comment>
<dbReference type="PANTHER" id="PTHR22748:SF4">
    <property type="entry name" value="DNA-(APURINIC OR APYRIMIDINIC SITE) ENDONUCLEASE 2"/>
    <property type="match status" value="1"/>
</dbReference>
<feature type="binding site" evidence="13">
    <location>
        <position position="322"/>
    </location>
    <ligand>
        <name>Mg(2+)</name>
        <dbReference type="ChEBI" id="CHEBI:18420"/>
        <label>1</label>
    </ligand>
</feature>
<dbReference type="Pfam" id="PF03372">
    <property type="entry name" value="Exo_endo_phos"/>
    <property type="match status" value="1"/>
</dbReference>
<feature type="site" description="Important for catalytic activity" evidence="14">
    <location>
        <position position="296"/>
    </location>
</feature>
<evidence type="ECO:0000256" key="1">
    <source>
        <dbReference type="ARBA" id="ARBA00000493"/>
    </source>
</evidence>
<protein>
    <recommendedName>
        <fullName evidence="16">DNA-(apurinic or apyrimidinic site) endonuclease</fullName>
        <ecNumber evidence="16">3.1.-.-</ecNumber>
    </recommendedName>
</protein>
<evidence type="ECO:0000256" key="10">
    <source>
        <dbReference type="ARBA" id="ARBA00023204"/>
    </source>
</evidence>
<reference evidence="19" key="1">
    <citation type="journal article" date="2014" name="Nature">
        <title>Elephant shark genome provides unique insights into gnathostome evolution.</title>
        <authorList>
            <consortium name="International Elephant Shark Genome Sequencing Consortium"/>
            <person name="Venkatesh B."/>
            <person name="Lee A.P."/>
            <person name="Ravi V."/>
            <person name="Maurya A.K."/>
            <person name="Lian M.M."/>
            <person name="Swann J.B."/>
            <person name="Ohta Y."/>
            <person name="Flajnik M.F."/>
            <person name="Sutoh Y."/>
            <person name="Kasahara M."/>
            <person name="Hoon S."/>
            <person name="Gangu V."/>
            <person name="Roy S.W."/>
            <person name="Irimia M."/>
            <person name="Korzh V."/>
            <person name="Kondrychyn I."/>
            <person name="Lim Z.W."/>
            <person name="Tay B.H."/>
            <person name="Tohari S."/>
            <person name="Kong K.W."/>
            <person name="Ho S."/>
            <person name="Lorente-Galdos B."/>
            <person name="Quilez J."/>
            <person name="Marques-Bonet T."/>
            <person name="Raney B.J."/>
            <person name="Ingham P.W."/>
            <person name="Tay A."/>
            <person name="Hillier L.W."/>
            <person name="Minx P."/>
            <person name="Boehm T."/>
            <person name="Wilson R.K."/>
            <person name="Brenner S."/>
            <person name="Warren W.C."/>
        </authorList>
    </citation>
    <scope>NUCLEOTIDE SEQUENCE</scope>
    <source>
        <tissue evidence="19">Brain</tissue>
    </source>
</reference>
<keyword evidence="6 15" id="KW-0863">Zinc-finger</keyword>
<feature type="site" description="Interaction with DNA substrate" evidence="14">
    <location>
        <position position="323"/>
    </location>
</feature>
<dbReference type="GO" id="GO:0005634">
    <property type="term" value="C:nucleus"/>
    <property type="evidence" value="ECO:0007669"/>
    <property type="project" value="UniProtKB-SubCell"/>
</dbReference>
<keyword evidence="16" id="KW-0540">Nuclease</keyword>
<dbReference type="PANTHER" id="PTHR22748">
    <property type="entry name" value="AP ENDONUCLEASE"/>
    <property type="match status" value="1"/>
</dbReference>
<keyword evidence="13" id="KW-0464">Manganese</keyword>
<evidence type="ECO:0000256" key="9">
    <source>
        <dbReference type="ARBA" id="ARBA00022842"/>
    </source>
</evidence>
<dbReference type="GO" id="GO:0008081">
    <property type="term" value="F:phosphoric diester hydrolase activity"/>
    <property type="evidence" value="ECO:0007669"/>
    <property type="project" value="TreeGrafter"/>
</dbReference>
<sequence length="510" mass="55474">MEPRAAAVPGPGPSLGVKAEPGGTPDPGLGLWLWSWNVNGIRGSRFSHKLEENQRHNQPRIICLQETRVSRDSLDEPTAITEGYNSYFSFCKTRSGYSGVATFCQDSATPFAVEEGLSGILSHWTGEVGCYGKIQKEFSEQELRMLDSEGRALITQHRIISRDEKEAVLSVINVYCPRADPDRDDRKLYKLRFCQLLQARAEALLQAGGHVVVLGDMNTSHRPIDQSDPMLEGFDDNPCRQWLRGFLVGGVEVGGAAKGSLFVDAFRHLHPGLSGAFTCWRNSTAARKTNFGSRIDYVLVSQGLAEAGLVACDLEAEIHGSDHCPVRAVLACGVLASPHRPVLCTARWPEFAGRQLSLSRFLVPIRQTTGSESLGPVRKRRATAQPSLLPFLRSIATGGEKYLAGTSKGREGGGLSGGLVLPQAQGEPQSQEQPQAAIWRLLLPGPPRAPLCRGHQEPCVLRTVKKAGPQRGRQFYTCGRPQGATSDPRSQCRTFLWVSGRVKGEGGSAT</sequence>
<evidence type="ECO:0000256" key="3">
    <source>
        <dbReference type="ARBA" id="ARBA00007092"/>
    </source>
</evidence>
<feature type="active site" description="Proton donor/acceptor" evidence="12">
    <location>
        <position position="216"/>
    </location>
</feature>
<dbReference type="InterPro" id="IPR004808">
    <property type="entry name" value="AP_endonuc_1"/>
</dbReference>
<feature type="active site" evidence="12">
    <location>
        <position position="175"/>
    </location>
</feature>
<feature type="binding site" evidence="13">
    <location>
        <position position="323"/>
    </location>
    <ligand>
        <name>Mg(2+)</name>
        <dbReference type="ChEBI" id="CHEBI:18420"/>
        <label>1</label>
    </ligand>
</feature>
<dbReference type="EMBL" id="JW867934">
    <property type="protein sequence ID" value="AFP00452.1"/>
    <property type="molecule type" value="mRNA"/>
</dbReference>
<evidence type="ECO:0000256" key="13">
    <source>
        <dbReference type="PIRSR" id="PIRSR604808-2"/>
    </source>
</evidence>
<dbReference type="GO" id="GO:0003906">
    <property type="term" value="F:DNA-(apurinic or apyrimidinic site) endonuclease activity"/>
    <property type="evidence" value="ECO:0007669"/>
    <property type="project" value="TreeGrafter"/>
</dbReference>
<comment type="function">
    <text evidence="16">Initiates repair of AP sites in DNA by catalyzing hydrolytic incision of the phosphodiester backbone immediately adjacent to the damage, generating a single-strand break with 5'-deoxyribose phosphate and 3'-hydroxyl ends.</text>
</comment>
<keyword evidence="16" id="KW-0496">Mitochondrion</keyword>
<keyword evidence="5 16" id="KW-0227">DNA damage</keyword>
<evidence type="ECO:0000256" key="16">
    <source>
        <dbReference type="RuleBase" id="RU362131"/>
    </source>
</evidence>
<feature type="binding site" evidence="13">
    <location>
        <position position="66"/>
    </location>
    <ligand>
        <name>Mg(2+)</name>
        <dbReference type="ChEBI" id="CHEBI:18420"/>
        <label>1</label>
    </ligand>
</feature>
<keyword evidence="11 16" id="KW-0539">Nucleus</keyword>
<dbReference type="Gene3D" id="3.60.10.10">
    <property type="entry name" value="Endonuclease/exonuclease/phosphatase"/>
    <property type="match status" value="1"/>
</dbReference>
<dbReference type="PROSITE" id="PS00728">
    <property type="entry name" value="AP_NUCLEASE_F1_3"/>
    <property type="match status" value="1"/>
</dbReference>
<evidence type="ECO:0000256" key="12">
    <source>
        <dbReference type="PIRSR" id="PIRSR604808-1"/>
    </source>
</evidence>
<dbReference type="InterPro" id="IPR010666">
    <property type="entry name" value="Znf_GRF"/>
</dbReference>
<feature type="site" description="Transition state stabilizer" evidence="14">
    <location>
        <position position="218"/>
    </location>
</feature>
<organism evidence="19">
    <name type="scientific">Callorhinchus milii</name>
    <name type="common">Ghost shark</name>
    <dbReference type="NCBI Taxonomy" id="7868"/>
    <lineage>
        <taxon>Eukaryota</taxon>
        <taxon>Metazoa</taxon>
        <taxon>Chordata</taxon>
        <taxon>Craniata</taxon>
        <taxon>Vertebrata</taxon>
        <taxon>Chondrichthyes</taxon>
        <taxon>Holocephali</taxon>
        <taxon>Chimaeriformes</taxon>
        <taxon>Callorhinchidae</taxon>
        <taxon>Callorhinchus</taxon>
    </lineage>
</organism>
<evidence type="ECO:0000256" key="15">
    <source>
        <dbReference type="PROSITE-ProRule" id="PRU01343"/>
    </source>
</evidence>
<evidence type="ECO:0000256" key="6">
    <source>
        <dbReference type="ARBA" id="ARBA00022771"/>
    </source>
</evidence>
<keyword evidence="16 19" id="KW-0255">Endonuclease</keyword>
<feature type="active site" description="Proton acceptor" evidence="12">
    <location>
        <position position="323"/>
    </location>
</feature>
<proteinExistence type="evidence at transcript level"/>
<dbReference type="Pfam" id="PF06839">
    <property type="entry name" value="Zn_ribbon_GRF"/>
    <property type="match status" value="1"/>
</dbReference>
<evidence type="ECO:0000313" key="19">
    <source>
        <dbReference type="EMBL" id="AFP00452.1"/>
    </source>
</evidence>
<comment type="similarity">
    <text evidence="3 16">Belongs to the DNA repair enzymes AP/ExoA family.</text>
</comment>
<evidence type="ECO:0000256" key="14">
    <source>
        <dbReference type="PIRSR" id="PIRSR604808-3"/>
    </source>
</evidence>
<keyword evidence="10 16" id="KW-0234">DNA repair</keyword>
<feature type="binding site" evidence="13">
    <location>
        <position position="216"/>
    </location>
    <ligand>
        <name>Mg(2+)</name>
        <dbReference type="ChEBI" id="CHEBI:18420"/>
        <label>1</label>
    </ligand>
</feature>
<dbReference type="GO" id="GO:0006284">
    <property type="term" value="P:base-excision repair"/>
    <property type="evidence" value="ECO:0007669"/>
    <property type="project" value="TreeGrafter"/>
</dbReference>
<feature type="region of interest" description="Disordered" evidence="17">
    <location>
        <begin position="414"/>
        <end position="433"/>
    </location>
</feature>
<dbReference type="SUPFAM" id="SSF56219">
    <property type="entry name" value="DNase I-like"/>
    <property type="match status" value="1"/>
</dbReference>
<keyword evidence="9 13" id="KW-0460">Magnesium</keyword>
<keyword evidence="16" id="KW-0963">Cytoplasm</keyword>
<evidence type="ECO:0000256" key="4">
    <source>
        <dbReference type="ARBA" id="ARBA00022723"/>
    </source>
</evidence>
<dbReference type="InterPro" id="IPR005135">
    <property type="entry name" value="Endo/exonuclease/phosphatase"/>
</dbReference>
<dbReference type="AlphaFoldDB" id="V9KQR5"/>
<keyword evidence="8" id="KW-0862">Zinc</keyword>
<dbReference type="GO" id="GO:0003677">
    <property type="term" value="F:DNA binding"/>
    <property type="evidence" value="ECO:0007669"/>
    <property type="project" value="UniProtKB-KW"/>
</dbReference>
<dbReference type="GO" id="GO:0008270">
    <property type="term" value="F:zinc ion binding"/>
    <property type="evidence" value="ECO:0007669"/>
    <property type="project" value="UniProtKB-KW"/>
</dbReference>
<evidence type="ECO:0000256" key="8">
    <source>
        <dbReference type="ARBA" id="ARBA00022833"/>
    </source>
</evidence>
<dbReference type="CDD" id="cd09088">
    <property type="entry name" value="Ape2-like_AP-endo"/>
    <property type="match status" value="1"/>
</dbReference>
<keyword evidence="7 16" id="KW-0378">Hydrolase</keyword>
<evidence type="ECO:0000256" key="2">
    <source>
        <dbReference type="ARBA" id="ARBA00001936"/>
    </source>
</evidence>
<comment type="cofactor">
    <cofactor evidence="2">
        <name>Mn(2+)</name>
        <dbReference type="ChEBI" id="CHEBI:29035"/>
    </cofactor>
</comment>
<feature type="domain" description="GRF-type" evidence="18">
    <location>
        <begin position="452"/>
        <end position="501"/>
    </location>
</feature>
<dbReference type="PROSITE" id="PS51999">
    <property type="entry name" value="ZF_GRF"/>
    <property type="match status" value="1"/>
</dbReference>
<dbReference type="NCBIfam" id="TIGR00633">
    <property type="entry name" value="xth"/>
    <property type="match status" value="1"/>
</dbReference>
<keyword evidence="16" id="KW-0238">DNA-binding</keyword>
<evidence type="ECO:0000256" key="5">
    <source>
        <dbReference type="ARBA" id="ARBA00022763"/>
    </source>
</evidence>
<accession>V9KQR5</accession>
<evidence type="ECO:0000259" key="18">
    <source>
        <dbReference type="PROSITE" id="PS51999"/>
    </source>
</evidence>
<evidence type="ECO:0000256" key="11">
    <source>
        <dbReference type="ARBA" id="ARBA00023242"/>
    </source>
</evidence>
<dbReference type="EC" id="3.1.-.-" evidence="16"/>
<name>V9KQR5_CALMI</name>
<comment type="subcellular location">
    <subcellularLocation>
        <location evidence="16">Nucleus</location>
    </subcellularLocation>
    <subcellularLocation>
        <location evidence="16">Cytoplasm</location>
    </subcellularLocation>
    <subcellularLocation>
        <location evidence="16">Mitochondrion</location>
    </subcellularLocation>
</comment>
<evidence type="ECO:0000256" key="7">
    <source>
        <dbReference type="ARBA" id="ARBA00022801"/>
    </source>
</evidence>
<dbReference type="GO" id="GO:0008311">
    <property type="term" value="F:double-stranded DNA 3'-5' DNA exonuclease activity"/>
    <property type="evidence" value="ECO:0007669"/>
    <property type="project" value="UniProtKB-EC"/>
</dbReference>
<feature type="region of interest" description="Disordered" evidence="17">
    <location>
        <begin position="1"/>
        <end position="22"/>
    </location>
</feature>
<feature type="binding site" evidence="13">
    <location>
        <position position="37"/>
    </location>
    <ligand>
        <name>Mg(2+)</name>
        <dbReference type="ChEBI" id="CHEBI:18420"/>
        <label>1</label>
    </ligand>
</feature>
<dbReference type="PROSITE" id="PS51435">
    <property type="entry name" value="AP_NUCLEASE_F1_4"/>
    <property type="match status" value="1"/>
</dbReference>
<feature type="binding site" evidence="13">
    <location>
        <position position="218"/>
    </location>
    <ligand>
        <name>Mg(2+)</name>
        <dbReference type="ChEBI" id="CHEBI:18420"/>
        <label>1</label>
    </ligand>
</feature>
<dbReference type="InterPro" id="IPR036691">
    <property type="entry name" value="Endo/exonu/phosph_ase_sf"/>
</dbReference>
<dbReference type="InterPro" id="IPR020848">
    <property type="entry name" value="AP_endonuclease_F1_CS"/>
</dbReference>